<accession>A0A2S9XPH6</accession>
<dbReference type="Proteomes" id="UP000238823">
    <property type="component" value="Unassembled WGS sequence"/>
</dbReference>
<dbReference type="PROSITE" id="PS51257">
    <property type="entry name" value="PROKAR_LIPOPROTEIN"/>
    <property type="match status" value="1"/>
</dbReference>
<name>A0A2S9XPH6_9BACT</name>
<evidence type="ECO:0000256" key="1">
    <source>
        <dbReference type="SAM" id="MobiDB-lite"/>
    </source>
</evidence>
<comment type="caution">
    <text evidence="2">The sequence shown here is derived from an EMBL/GenBank/DDBJ whole genome shotgun (WGS) entry which is preliminary data.</text>
</comment>
<dbReference type="EMBL" id="PVNL01000140">
    <property type="protein sequence ID" value="PRP94591.1"/>
    <property type="molecule type" value="Genomic_DNA"/>
</dbReference>
<organism evidence="2 3">
    <name type="scientific">Enhygromyxa salina</name>
    <dbReference type="NCBI Taxonomy" id="215803"/>
    <lineage>
        <taxon>Bacteria</taxon>
        <taxon>Pseudomonadati</taxon>
        <taxon>Myxococcota</taxon>
        <taxon>Polyangia</taxon>
        <taxon>Nannocystales</taxon>
        <taxon>Nannocystaceae</taxon>
        <taxon>Enhygromyxa</taxon>
    </lineage>
</organism>
<feature type="region of interest" description="Disordered" evidence="1">
    <location>
        <begin position="19"/>
        <end position="41"/>
    </location>
</feature>
<dbReference type="AlphaFoldDB" id="A0A2S9XPH6"/>
<dbReference type="RefSeq" id="WP_106094532.1">
    <property type="nucleotide sequence ID" value="NZ_PVNL01000140.1"/>
</dbReference>
<proteinExistence type="predicted"/>
<protein>
    <recommendedName>
        <fullName evidence="4">Lipoprotein</fullName>
    </recommendedName>
</protein>
<evidence type="ECO:0008006" key="4">
    <source>
        <dbReference type="Google" id="ProtNLM"/>
    </source>
</evidence>
<gene>
    <name evidence="2" type="ORF">ENSA7_77600</name>
</gene>
<sequence length="220" mass="23270">MHRFGPTLLIGTLLSCATPAPSGAPSTEPDVVPSPAVESPALPSLTQACTGTQLDLKWMAEDTSRCASPLDSYLEPDPRLRERLEPAELQLTPDASAEIDYVISNPTDEPLTFDLPALACSADLQLLVRDAGGERLNQDCVAGGSCSMPNARVTLEPGGDARFRLAVRSAGQSQYWSDDGSCALHPPEPLSPGTYALEPDSGLFDYATDLRGSMTVVAQP</sequence>
<reference evidence="2 3" key="1">
    <citation type="submission" date="2018-03" db="EMBL/GenBank/DDBJ databases">
        <title>Draft Genome Sequences of the Obligatory Marine Myxobacteria Enhygromyxa salina SWB007.</title>
        <authorList>
            <person name="Poehlein A."/>
            <person name="Moghaddam J.A."/>
            <person name="Harms H."/>
            <person name="Alanjari M."/>
            <person name="Koenig G.M."/>
            <person name="Daniel R."/>
            <person name="Schaeberle T.F."/>
        </authorList>
    </citation>
    <scope>NUCLEOTIDE SEQUENCE [LARGE SCALE GENOMIC DNA]</scope>
    <source>
        <strain evidence="2 3">SWB007</strain>
    </source>
</reference>
<evidence type="ECO:0000313" key="3">
    <source>
        <dbReference type="Proteomes" id="UP000238823"/>
    </source>
</evidence>
<evidence type="ECO:0000313" key="2">
    <source>
        <dbReference type="EMBL" id="PRP94591.1"/>
    </source>
</evidence>